<sequence length="466" mass="53791">MPLKTQVNDISNPANSKRHTGPATSSISGSPLLSKAPPRQDSSYFSTQPDSDNESTKAAEARVLTIYRNKVRRTKRVTWDRRGELTDLRKAFQDVADAFVQQVNRAVAFNNIREELEPYQERIRDAQDTLAAAENTYDELEKRLRREEDELEREEIRFYGYSESPTSSDLDADASPIKETELQPTTHPEDDLKQVYLQKVSEAHYLREDLDNLEEDYYRFSTEAELRHKLGIRTSAETTEFCSAYRQRHTDIIGELERVETHLPSLRFECLKRGLFNEDEHIYKPHDALYEDIMDSIDEALERYPLRLAETQRHHPRRLDYENKTDYVNNWLLDWVESSSYECSVLKEWIISTYRTSIGHASELDHRWSDLALQNWNTDSAGIDANNHNKASMLDVITGDTGKLNEKIGIVNASRSISTGSSLDLDDLSRIGSILMGSDDVPWVNRNPSTPGIRRVKRPISFWDLE</sequence>
<dbReference type="OrthoDB" id="3553547at2759"/>
<feature type="region of interest" description="Disordered" evidence="2">
    <location>
        <begin position="1"/>
        <end position="58"/>
    </location>
</feature>
<feature type="coiled-coil region" evidence="1">
    <location>
        <begin position="109"/>
        <end position="157"/>
    </location>
</feature>
<dbReference type="Proteomes" id="UP000701801">
    <property type="component" value="Unassembled WGS sequence"/>
</dbReference>
<keyword evidence="1" id="KW-0175">Coiled coil</keyword>
<feature type="compositionally biased region" description="Polar residues" evidence="2">
    <location>
        <begin position="22"/>
        <end position="31"/>
    </location>
</feature>
<evidence type="ECO:0000256" key="2">
    <source>
        <dbReference type="SAM" id="MobiDB-lite"/>
    </source>
</evidence>
<comment type="caution">
    <text evidence="3">The sequence shown here is derived from an EMBL/GenBank/DDBJ whole genome shotgun (WGS) entry which is preliminary data.</text>
</comment>
<accession>A0A9N9Q7P1</accession>
<feature type="compositionally biased region" description="Polar residues" evidence="2">
    <location>
        <begin position="40"/>
        <end position="50"/>
    </location>
</feature>
<dbReference type="EMBL" id="CAJVRM010000197">
    <property type="protein sequence ID" value="CAG8976951.1"/>
    <property type="molecule type" value="Genomic_DNA"/>
</dbReference>
<proteinExistence type="predicted"/>
<dbReference type="AlphaFoldDB" id="A0A9N9Q7P1"/>
<protein>
    <submittedName>
        <fullName evidence="3">Uncharacterized protein</fullName>
    </submittedName>
</protein>
<keyword evidence="4" id="KW-1185">Reference proteome</keyword>
<evidence type="ECO:0000256" key="1">
    <source>
        <dbReference type="SAM" id="Coils"/>
    </source>
</evidence>
<evidence type="ECO:0000313" key="4">
    <source>
        <dbReference type="Proteomes" id="UP000701801"/>
    </source>
</evidence>
<feature type="compositionally biased region" description="Polar residues" evidence="2">
    <location>
        <begin position="1"/>
        <end position="15"/>
    </location>
</feature>
<reference evidence="3" key="1">
    <citation type="submission" date="2021-07" db="EMBL/GenBank/DDBJ databases">
        <authorList>
            <person name="Durling M."/>
        </authorList>
    </citation>
    <scope>NUCLEOTIDE SEQUENCE</scope>
</reference>
<name>A0A9N9Q7P1_9HELO</name>
<evidence type="ECO:0000313" key="3">
    <source>
        <dbReference type="EMBL" id="CAG8976951.1"/>
    </source>
</evidence>
<gene>
    <name evidence="3" type="ORF">HYALB_00008862</name>
</gene>
<organism evidence="3 4">
    <name type="scientific">Hymenoscyphus albidus</name>
    <dbReference type="NCBI Taxonomy" id="595503"/>
    <lineage>
        <taxon>Eukaryota</taxon>
        <taxon>Fungi</taxon>
        <taxon>Dikarya</taxon>
        <taxon>Ascomycota</taxon>
        <taxon>Pezizomycotina</taxon>
        <taxon>Leotiomycetes</taxon>
        <taxon>Helotiales</taxon>
        <taxon>Helotiaceae</taxon>
        <taxon>Hymenoscyphus</taxon>
    </lineage>
</organism>